<dbReference type="Proteomes" id="UP001500967">
    <property type="component" value="Unassembled WGS sequence"/>
</dbReference>
<evidence type="ECO:0000313" key="2">
    <source>
        <dbReference type="Proteomes" id="UP001500967"/>
    </source>
</evidence>
<dbReference type="RefSeq" id="WP_344654549.1">
    <property type="nucleotide sequence ID" value="NZ_BAAAGX010000046.1"/>
</dbReference>
<keyword evidence="2" id="KW-1185">Reference proteome</keyword>
<gene>
    <name evidence="1" type="ORF">GCM10009539_84080</name>
</gene>
<protein>
    <submittedName>
        <fullName evidence="1">Uncharacterized protein</fullName>
    </submittedName>
</protein>
<comment type="caution">
    <text evidence="1">The sequence shown here is derived from an EMBL/GenBank/DDBJ whole genome shotgun (WGS) entry which is preliminary data.</text>
</comment>
<evidence type="ECO:0000313" key="1">
    <source>
        <dbReference type="EMBL" id="GAA0283235.1"/>
    </source>
</evidence>
<dbReference type="EMBL" id="BAAAGX010000046">
    <property type="protein sequence ID" value="GAA0283235.1"/>
    <property type="molecule type" value="Genomic_DNA"/>
</dbReference>
<accession>A0ABP3EXC6</accession>
<sequence>MRMFRRAQAAGWSTVVLSAAAGLVMAALVALTPWRVADLGGPGSRDRVESVREDGAVERGVNVRSFIAATRDVSGADWYRVG</sequence>
<name>A0ABP3EXC6_9ACTN</name>
<reference evidence="2" key="1">
    <citation type="journal article" date="2019" name="Int. J. Syst. Evol. Microbiol.">
        <title>The Global Catalogue of Microorganisms (GCM) 10K type strain sequencing project: providing services to taxonomists for standard genome sequencing and annotation.</title>
        <authorList>
            <consortium name="The Broad Institute Genomics Platform"/>
            <consortium name="The Broad Institute Genome Sequencing Center for Infectious Disease"/>
            <person name="Wu L."/>
            <person name="Ma J."/>
        </authorList>
    </citation>
    <scope>NUCLEOTIDE SEQUENCE [LARGE SCALE GENOMIC DNA]</scope>
    <source>
        <strain evidence="2">JCM 10425</strain>
    </source>
</reference>
<proteinExistence type="predicted"/>
<organism evidence="1 2">
    <name type="scientific">Cryptosporangium japonicum</name>
    <dbReference type="NCBI Taxonomy" id="80872"/>
    <lineage>
        <taxon>Bacteria</taxon>
        <taxon>Bacillati</taxon>
        <taxon>Actinomycetota</taxon>
        <taxon>Actinomycetes</taxon>
        <taxon>Cryptosporangiales</taxon>
        <taxon>Cryptosporangiaceae</taxon>
        <taxon>Cryptosporangium</taxon>
    </lineage>
</organism>